<feature type="transmembrane region" description="Helical" evidence="7">
    <location>
        <begin position="114"/>
        <end position="136"/>
    </location>
</feature>
<name>A0A8J3CW04_9BACT</name>
<keyword evidence="11" id="KW-1185">Reference proteome</keyword>
<dbReference type="InterPro" id="IPR027417">
    <property type="entry name" value="P-loop_NTPase"/>
</dbReference>
<accession>A0A8J3CW04</accession>
<dbReference type="InterPro" id="IPR003439">
    <property type="entry name" value="ABC_transporter-like_ATP-bd"/>
</dbReference>
<keyword evidence="2 7" id="KW-0812">Transmembrane</keyword>
<dbReference type="Gene3D" id="1.20.1560.10">
    <property type="entry name" value="ABC transporter type 1, transmembrane domain"/>
    <property type="match status" value="1"/>
</dbReference>
<protein>
    <submittedName>
        <fullName evidence="10">ABC transporter permease</fullName>
    </submittedName>
</protein>
<reference evidence="10" key="2">
    <citation type="submission" date="2020-09" db="EMBL/GenBank/DDBJ databases">
        <authorList>
            <person name="Sun Q."/>
            <person name="Kim S."/>
        </authorList>
    </citation>
    <scope>NUCLEOTIDE SEQUENCE</scope>
    <source>
        <strain evidence="10">KCTC 23224</strain>
    </source>
</reference>
<evidence type="ECO:0000313" key="11">
    <source>
        <dbReference type="Proteomes" id="UP000642809"/>
    </source>
</evidence>
<dbReference type="InterPro" id="IPR003593">
    <property type="entry name" value="AAA+_ATPase"/>
</dbReference>
<organism evidence="10 11">
    <name type="scientific">Mongoliitalea lutea</name>
    <dbReference type="NCBI Taxonomy" id="849756"/>
    <lineage>
        <taxon>Bacteria</taxon>
        <taxon>Pseudomonadati</taxon>
        <taxon>Bacteroidota</taxon>
        <taxon>Cytophagia</taxon>
        <taxon>Cytophagales</taxon>
        <taxon>Cyclobacteriaceae</taxon>
        <taxon>Mongoliitalea</taxon>
    </lineage>
</organism>
<dbReference type="EMBL" id="BMYF01000009">
    <property type="protein sequence ID" value="GHB36943.1"/>
    <property type="molecule type" value="Genomic_DNA"/>
</dbReference>
<dbReference type="InterPro" id="IPR011527">
    <property type="entry name" value="ABC1_TM_dom"/>
</dbReference>
<feature type="domain" description="ABC transmembrane type-1" evidence="9">
    <location>
        <begin position="1"/>
        <end position="287"/>
    </location>
</feature>
<dbReference type="PROSITE" id="PS50929">
    <property type="entry name" value="ABC_TM1F"/>
    <property type="match status" value="1"/>
</dbReference>
<dbReference type="AlphaFoldDB" id="A0A8J3CW04"/>
<evidence type="ECO:0000256" key="6">
    <source>
        <dbReference type="ARBA" id="ARBA00023136"/>
    </source>
</evidence>
<reference evidence="10" key="1">
    <citation type="journal article" date="2014" name="Int. J. Syst. Evol. Microbiol.">
        <title>Complete genome sequence of Corynebacterium casei LMG S-19264T (=DSM 44701T), isolated from a smear-ripened cheese.</title>
        <authorList>
            <consortium name="US DOE Joint Genome Institute (JGI-PGF)"/>
            <person name="Walter F."/>
            <person name="Albersmeier A."/>
            <person name="Kalinowski J."/>
            <person name="Ruckert C."/>
        </authorList>
    </citation>
    <scope>NUCLEOTIDE SEQUENCE</scope>
    <source>
        <strain evidence="10">KCTC 23224</strain>
    </source>
</reference>
<keyword evidence="3" id="KW-0547">Nucleotide-binding</keyword>
<dbReference type="PANTHER" id="PTHR24221:SF646">
    <property type="entry name" value="HAEMOLYSIN SECRETION ATP-BINDING PROTEIN"/>
    <property type="match status" value="1"/>
</dbReference>
<dbReference type="GO" id="GO:0034040">
    <property type="term" value="F:ATPase-coupled lipid transmembrane transporter activity"/>
    <property type="evidence" value="ECO:0007669"/>
    <property type="project" value="TreeGrafter"/>
</dbReference>
<evidence type="ECO:0000256" key="4">
    <source>
        <dbReference type="ARBA" id="ARBA00022840"/>
    </source>
</evidence>
<evidence type="ECO:0000313" key="10">
    <source>
        <dbReference type="EMBL" id="GHB36943.1"/>
    </source>
</evidence>
<evidence type="ECO:0000256" key="3">
    <source>
        <dbReference type="ARBA" id="ARBA00022741"/>
    </source>
</evidence>
<evidence type="ECO:0000256" key="5">
    <source>
        <dbReference type="ARBA" id="ARBA00022989"/>
    </source>
</evidence>
<dbReference type="InterPro" id="IPR017871">
    <property type="entry name" value="ABC_transporter-like_CS"/>
</dbReference>
<evidence type="ECO:0000259" key="8">
    <source>
        <dbReference type="PROSITE" id="PS50893"/>
    </source>
</evidence>
<evidence type="ECO:0000256" key="1">
    <source>
        <dbReference type="ARBA" id="ARBA00004651"/>
    </source>
</evidence>
<dbReference type="GO" id="GO:0140359">
    <property type="term" value="F:ABC-type transporter activity"/>
    <property type="evidence" value="ECO:0007669"/>
    <property type="project" value="InterPro"/>
</dbReference>
<feature type="domain" description="ABC transporter" evidence="8">
    <location>
        <begin position="321"/>
        <end position="561"/>
    </location>
</feature>
<dbReference type="InterPro" id="IPR039421">
    <property type="entry name" value="Type_1_exporter"/>
</dbReference>
<comment type="subcellular location">
    <subcellularLocation>
        <location evidence="1">Cell membrane</location>
        <topology evidence="1">Multi-pass membrane protein</topology>
    </subcellularLocation>
</comment>
<gene>
    <name evidence="10" type="ORF">GCM10008106_17780</name>
</gene>
<dbReference type="InterPro" id="IPR036640">
    <property type="entry name" value="ABC1_TM_sf"/>
</dbReference>
<evidence type="ECO:0000256" key="2">
    <source>
        <dbReference type="ARBA" id="ARBA00022692"/>
    </source>
</evidence>
<sequence>MLIVLQQLLLATFPVGILILTKGFFDAVLTSSQNSIDDMLIWLLGLGGLQVMQAIISQWHSYQSGIFQQKVSDKVASDIIQKSIEIPFAYFEDARYHDSLHLAQKQSVYKIPQLFTQLQQTFTQLLSLIFLLGYFFSLLQMYAWLVVLIALPLAVIKWYNGFALYKLEKKLVPQERESTYYHHILTTESFAHEVRTLDFGKGLLQKFIALKKLILDQKSGLQRNLLSYAVIAELAEIGVLLYILFKIASNALDGLLEISLLIVYLQGIQRMQQNLKGFLNSFVQLLQMRLFLKDLFRFLGIHSGSPVFQGKELFPQTPIKLSLAGVDFIYPEQKKQVLSNISMELQSGQVIGIVGENGSGKSTLVKLLAGLYSDKENRIRLNGKPLESYEEKSYRKHTLFLFQDFQRYYFSIADSIRLGLEGGEGDDSKITSAVQQANAMDFVSKFPKGIHAKLGRIFGNGNALSGGQWQKLTIARAFYRDAQIIVLDEPTSALDAMSESEIFKNLMQNRSDKLIILITHRLYNLKHADRIFVFEGGAVVQEGNFDHLIQEEGVFKNLYLNQNFD</sequence>
<evidence type="ECO:0000259" key="9">
    <source>
        <dbReference type="PROSITE" id="PS50929"/>
    </source>
</evidence>
<dbReference type="SUPFAM" id="SSF90123">
    <property type="entry name" value="ABC transporter transmembrane region"/>
    <property type="match status" value="1"/>
</dbReference>
<dbReference type="CDD" id="cd03228">
    <property type="entry name" value="ABCC_MRP_Like"/>
    <property type="match status" value="1"/>
</dbReference>
<dbReference type="PANTHER" id="PTHR24221">
    <property type="entry name" value="ATP-BINDING CASSETTE SUB-FAMILY B"/>
    <property type="match status" value="1"/>
</dbReference>
<dbReference type="SMART" id="SM00382">
    <property type="entry name" value="AAA"/>
    <property type="match status" value="1"/>
</dbReference>
<keyword evidence="4" id="KW-0067">ATP-binding</keyword>
<dbReference type="SUPFAM" id="SSF52540">
    <property type="entry name" value="P-loop containing nucleoside triphosphate hydrolases"/>
    <property type="match status" value="1"/>
</dbReference>
<dbReference type="PROSITE" id="PS50893">
    <property type="entry name" value="ABC_TRANSPORTER_2"/>
    <property type="match status" value="1"/>
</dbReference>
<comment type="caution">
    <text evidence="10">The sequence shown here is derived from an EMBL/GenBank/DDBJ whole genome shotgun (WGS) entry which is preliminary data.</text>
</comment>
<feature type="transmembrane region" description="Helical" evidence="7">
    <location>
        <begin position="39"/>
        <end position="56"/>
    </location>
</feature>
<keyword evidence="5 7" id="KW-1133">Transmembrane helix</keyword>
<keyword evidence="6 7" id="KW-0472">Membrane</keyword>
<dbReference type="Proteomes" id="UP000642809">
    <property type="component" value="Unassembled WGS sequence"/>
</dbReference>
<dbReference type="PROSITE" id="PS00211">
    <property type="entry name" value="ABC_TRANSPORTER_1"/>
    <property type="match status" value="1"/>
</dbReference>
<proteinExistence type="predicted"/>
<evidence type="ECO:0000256" key="7">
    <source>
        <dbReference type="SAM" id="Phobius"/>
    </source>
</evidence>
<dbReference type="Gene3D" id="3.40.50.300">
    <property type="entry name" value="P-loop containing nucleotide triphosphate hydrolases"/>
    <property type="match status" value="1"/>
</dbReference>
<dbReference type="GO" id="GO:0016887">
    <property type="term" value="F:ATP hydrolysis activity"/>
    <property type="evidence" value="ECO:0007669"/>
    <property type="project" value="InterPro"/>
</dbReference>
<dbReference type="GO" id="GO:0005524">
    <property type="term" value="F:ATP binding"/>
    <property type="evidence" value="ECO:0007669"/>
    <property type="project" value="UniProtKB-KW"/>
</dbReference>
<dbReference type="GO" id="GO:0005886">
    <property type="term" value="C:plasma membrane"/>
    <property type="evidence" value="ECO:0007669"/>
    <property type="project" value="UniProtKB-SubCell"/>
</dbReference>
<dbReference type="Pfam" id="PF00005">
    <property type="entry name" value="ABC_tran"/>
    <property type="match status" value="1"/>
</dbReference>